<keyword evidence="3" id="KW-1185">Reference proteome</keyword>
<reference evidence="2 3" key="1">
    <citation type="submission" date="2017-03" db="EMBL/GenBank/DDBJ databases">
        <title>Whole genome sequences of fourteen strains of Bradyrhizobium canariense and one strain of Bradyrhizobium japonicum isolated from Lupinus (Papilionoideae: Genisteae) species in Algeria.</title>
        <authorList>
            <person name="Crovadore J."/>
            <person name="Chekireb D."/>
            <person name="Brachmann A."/>
            <person name="Chablais R."/>
            <person name="Cochard B."/>
            <person name="Lefort F."/>
        </authorList>
    </citation>
    <scope>NUCLEOTIDE SEQUENCE [LARGE SCALE GENOMIC DNA]</scope>
    <source>
        <strain evidence="2 3">UBMAN05</strain>
    </source>
</reference>
<keyword evidence="1" id="KW-0732">Signal</keyword>
<comment type="caution">
    <text evidence="2">The sequence shown here is derived from an EMBL/GenBank/DDBJ whole genome shotgun (WGS) entry which is preliminary data.</text>
</comment>
<organism evidence="2 3">
    <name type="scientific">Bradyrhizobium canariense</name>
    <dbReference type="NCBI Taxonomy" id="255045"/>
    <lineage>
        <taxon>Bacteria</taxon>
        <taxon>Pseudomonadati</taxon>
        <taxon>Pseudomonadota</taxon>
        <taxon>Alphaproteobacteria</taxon>
        <taxon>Hyphomicrobiales</taxon>
        <taxon>Nitrobacteraceae</taxon>
        <taxon>Bradyrhizobium</taxon>
    </lineage>
</organism>
<evidence type="ECO:0000256" key="1">
    <source>
        <dbReference type="SAM" id="SignalP"/>
    </source>
</evidence>
<dbReference type="Proteomes" id="UP000193884">
    <property type="component" value="Unassembled WGS sequence"/>
</dbReference>
<dbReference type="EMBL" id="NAFK01000177">
    <property type="protein sequence ID" value="OSJ21028.1"/>
    <property type="molecule type" value="Genomic_DNA"/>
</dbReference>
<gene>
    <name evidence="2" type="ORF">BST63_35440</name>
</gene>
<dbReference type="RefSeq" id="WP_085385645.1">
    <property type="nucleotide sequence ID" value="NZ_NAFJ01000157.1"/>
</dbReference>
<feature type="chain" id="PRO_5046443793" evidence="1">
    <location>
        <begin position="23"/>
        <end position="116"/>
    </location>
</feature>
<evidence type="ECO:0000313" key="2">
    <source>
        <dbReference type="EMBL" id="OSJ21028.1"/>
    </source>
</evidence>
<name>A0ABX3WU52_9BRAD</name>
<proteinExistence type="predicted"/>
<evidence type="ECO:0000313" key="3">
    <source>
        <dbReference type="Proteomes" id="UP000193884"/>
    </source>
</evidence>
<accession>A0ABX3WU52</accession>
<sequence length="116" mass="13085">MSARIHAALIVGLIALATPVLARDDGRYVNSPLKPWFESLQSEFGQCCTNADGYIVFDADWESDRGHYRVRIEGEWVVVPEGAVLKEPNRAGRTMVWKHYIDGHPRVRCFLPGSMI</sequence>
<feature type="signal peptide" evidence="1">
    <location>
        <begin position="1"/>
        <end position="22"/>
    </location>
</feature>
<protein>
    <submittedName>
        <fullName evidence="2">Uncharacterized protein</fullName>
    </submittedName>
</protein>